<sequence>MNAPSVSPLACARAASPVIAVSAARLVQVGTRAVITVAVAAAAPTPRGVVEWQAAFSEQVELPRAGSFAAGPNFLDCAVEVPGALARRVAGSVAALQKVLGACAIVGPARVTCRRRAFVAPALHARAQRLAAASALAESTASLQLLIDAQGHPVYRFIAAREAGWERARAACPMLLPPLVYATDASRSLRQGSIAWVNTQGEFASRACRPRENVAFLELAAIEEALAYHFAHHPGRRVAFLSDSRRALGRLHTLSRYAGFFAAGLLSANWVPGHSGHLLNETADRLARQHRYQVESHLPGEWLRTIQEGIIGELALAA</sequence>
<dbReference type="EMBL" id="CP004353">
    <property type="protein sequence ID" value="AHI23700.1"/>
    <property type="molecule type" value="Genomic_DNA"/>
</dbReference>
<protein>
    <submittedName>
        <fullName evidence="1">Uncharacterized protein</fullName>
    </submittedName>
</protein>
<name>W5Y4B2_9CORY</name>
<dbReference type="GO" id="GO:0003676">
    <property type="term" value="F:nucleic acid binding"/>
    <property type="evidence" value="ECO:0007669"/>
    <property type="project" value="InterPro"/>
</dbReference>
<proteinExistence type="predicted"/>
<gene>
    <name evidence="1" type="ORF">B843_11620</name>
</gene>
<evidence type="ECO:0000313" key="2">
    <source>
        <dbReference type="Proteomes" id="UP000019222"/>
    </source>
</evidence>
<dbReference type="KEGG" id="cvt:B843_11620"/>
<dbReference type="RefSeq" id="WP_025253687.1">
    <property type="nucleotide sequence ID" value="NZ_CP004353.1"/>
</dbReference>
<dbReference type="Proteomes" id="UP000019222">
    <property type="component" value="Chromosome"/>
</dbReference>
<dbReference type="HOGENOM" id="CLU_873501_0_0_11"/>
<accession>W5Y4B2</accession>
<dbReference type="InterPro" id="IPR036397">
    <property type="entry name" value="RNaseH_sf"/>
</dbReference>
<reference evidence="1 2" key="1">
    <citation type="submission" date="2013-02" db="EMBL/GenBank/DDBJ databases">
        <title>The complete genome sequence of Corynebacterium vitaeruminis DSM 20294.</title>
        <authorList>
            <person name="Ruckert C."/>
            <person name="Albersmeier A."/>
            <person name="Kalinowski J."/>
        </authorList>
    </citation>
    <scope>NUCLEOTIDE SEQUENCE [LARGE SCALE GENOMIC DNA]</scope>
    <source>
        <strain evidence="2">ATCC 10234</strain>
    </source>
</reference>
<organism evidence="1 2">
    <name type="scientific">Corynebacterium vitaeruminis DSM 20294</name>
    <dbReference type="NCBI Taxonomy" id="1224164"/>
    <lineage>
        <taxon>Bacteria</taxon>
        <taxon>Bacillati</taxon>
        <taxon>Actinomycetota</taxon>
        <taxon>Actinomycetes</taxon>
        <taxon>Mycobacteriales</taxon>
        <taxon>Corynebacteriaceae</taxon>
        <taxon>Corynebacterium</taxon>
    </lineage>
</organism>
<dbReference type="SUPFAM" id="SSF53098">
    <property type="entry name" value="Ribonuclease H-like"/>
    <property type="match status" value="1"/>
</dbReference>
<dbReference type="eggNOG" id="COG0328">
    <property type="taxonomic scope" value="Bacteria"/>
</dbReference>
<dbReference type="STRING" id="1224164.B843_11620"/>
<dbReference type="AlphaFoldDB" id="W5Y4B2"/>
<dbReference type="InterPro" id="IPR012337">
    <property type="entry name" value="RNaseH-like_sf"/>
</dbReference>
<dbReference type="PATRIC" id="fig|1224164.3.peg.2341"/>
<evidence type="ECO:0000313" key="1">
    <source>
        <dbReference type="EMBL" id="AHI23700.1"/>
    </source>
</evidence>
<dbReference type="Gene3D" id="3.30.420.10">
    <property type="entry name" value="Ribonuclease H-like superfamily/Ribonuclease H"/>
    <property type="match status" value="1"/>
</dbReference>
<keyword evidence="2" id="KW-1185">Reference proteome</keyword>